<feature type="domain" description="K Homology" evidence="4">
    <location>
        <begin position="68"/>
        <end position="138"/>
    </location>
</feature>
<dbReference type="CDD" id="cd22439">
    <property type="entry name" value="KH-I_PCBP_rpt3"/>
    <property type="match status" value="1"/>
</dbReference>
<feature type="domain" description="K Homology" evidence="4">
    <location>
        <begin position="309"/>
        <end position="380"/>
    </location>
</feature>
<sequence>MSDTAQQERKRALSSDEPDVHESDLESRRHKRHAMNDSNPDAPQRPLHRRETSDDIKMSEIDDEDSPPVTTIRALVSTKEAGVIIGKSGKNVKEIRELSGARVNISEMIAGAVERVLTVVGPLDAAAKAFSLIAKTTIAEQAEADAETESESTTIRILAGNHKMGSVIGKGGSKIKEVQEASGARITALEELLPNSTERVVSITGVPDAIHIAVYHIGLILEEKTERDRYGSANTVHYKPVSRDAYGAGGAMGGYGSSRHGGGGGGGGGGAHSSFYGGSGAGGYGSHLHAGPMAPYSQEYAVSSGSAAHTQAQQIFIPNDMVGSVIGKGGSKINEIRKASGSQISIADQPNKSGDERLVTITGTPESNQMAIYLLYSRLESEKDRQQN</sequence>
<evidence type="ECO:0000256" key="3">
    <source>
        <dbReference type="SAM" id="MobiDB-lite"/>
    </source>
</evidence>
<dbReference type="Proteomes" id="UP001194696">
    <property type="component" value="Unassembled WGS sequence"/>
</dbReference>
<dbReference type="PANTHER" id="PTHR10288">
    <property type="entry name" value="KH DOMAIN CONTAINING RNA BINDING PROTEIN"/>
    <property type="match status" value="1"/>
</dbReference>
<evidence type="ECO:0000256" key="2">
    <source>
        <dbReference type="PROSITE-ProRule" id="PRU00117"/>
    </source>
</evidence>
<evidence type="ECO:0000256" key="1">
    <source>
        <dbReference type="ARBA" id="ARBA00022737"/>
    </source>
</evidence>
<proteinExistence type="predicted"/>
<feature type="region of interest" description="Disordered" evidence="3">
    <location>
        <begin position="1"/>
        <end position="68"/>
    </location>
</feature>
<name>A0ABQ7JU84_9FUNG</name>
<feature type="domain" description="K Homology" evidence="4">
    <location>
        <begin position="151"/>
        <end position="222"/>
    </location>
</feature>
<gene>
    <name evidence="5" type="ORF">BGZ96_010686</name>
</gene>
<dbReference type="InterPro" id="IPR004088">
    <property type="entry name" value="KH_dom_type_1"/>
</dbReference>
<dbReference type="PROSITE" id="PS50890">
    <property type="entry name" value="PUA"/>
    <property type="match status" value="1"/>
</dbReference>
<feature type="compositionally biased region" description="Basic and acidic residues" evidence="3">
    <location>
        <begin position="49"/>
        <end position="60"/>
    </location>
</feature>
<keyword evidence="1" id="KW-0677">Repeat</keyword>
<evidence type="ECO:0000313" key="5">
    <source>
        <dbReference type="EMBL" id="KAG0284996.1"/>
    </source>
</evidence>
<keyword evidence="6" id="KW-1185">Reference proteome</keyword>
<evidence type="ECO:0000259" key="4">
    <source>
        <dbReference type="SMART" id="SM00322"/>
    </source>
</evidence>
<feature type="compositionally biased region" description="Basic and acidic residues" evidence="3">
    <location>
        <begin position="1"/>
        <end position="27"/>
    </location>
</feature>
<evidence type="ECO:0000313" key="6">
    <source>
        <dbReference type="Proteomes" id="UP001194696"/>
    </source>
</evidence>
<organism evidence="5 6">
    <name type="scientific">Linnemannia gamsii</name>
    <dbReference type="NCBI Taxonomy" id="64522"/>
    <lineage>
        <taxon>Eukaryota</taxon>
        <taxon>Fungi</taxon>
        <taxon>Fungi incertae sedis</taxon>
        <taxon>Mucoromycota</taxon>
        <taxon>Mortierellomycotina</taxon>
        <taxon>Mortierellomycetes</taxon>
        <taxon>Mortierellales</taxon>
        <taxon>Mortierellaceae</taxon>
        <taxon>Linnemannia</taxon>
    </lineage>
</organism>
<dbReference type="Gene3D" id="3.30.1370.10">
    <property type="entry name" value="K Homology domain, type 1"/>
    <property type="match status" value="3"/>
</dbReference>
<dbReference type="SMART" id="SM00322">
    <property type="entry name" value="KH"/>
    <property type="match status" value="3"/>
</dbReference>
<dbReference type="InterPro" id="IPR036612">
    <property type="entry name" value="KH_dom_type_1_sf"/>
</dbReference>
<accession>A0ABQ7JU84</accession>
<dbReference type="PROSITE" id="PS50084">
    <property type="entry name" value="KH_TYPE_1"/>
    <property type="match status" value="3"/>
</dbReference>
<keyword evidence="2" id="KW-0694">RNA-binding</keyword>
<dbReference type="Pfam" id="PF00013">
    <property type="entry name" value="KH_1"/>
    <property type="match status" value="3"/>
</dbReference>
<protein>
    <recommendedName>
        <fullName evidence="4">K Homology domain-containing protein</fullName>
    </recommendedName>
</protein>
<dbReference type="EMBL" id="JAAAIM010000709">
    <property type="protein sequence ID" value="KAG0284996.1"/>
    <property type="molecule type" value="Genomic_DNA"/>
</dbReference>
<reference evidence="5 6" key="1">
    <citation type="journal article" date="2020" name="Fungal Divers.">
        <title>Resolving the Mortierellaceae phylogeny through synthesis of multi-gene phylogenetics and phylogenomics.</title>
        <authorList>
            <person name="Vandepol N."/>
            <person name="Liber J."/>
            <person name="Desiro A."/>
            <person name="Na H."/>
            <person name="Kennedy M."/>
            <person name="Barry K."/>
            <person name="Grigoriev I.V."/>
            <person name="Miller A.N."/>
            <person name="O'Donnell K."/>
            <person name="Stajich J.E."/>
            <person name="Bonito G."/>
        </authorList>
    </citation>
    <scope>NUCLEOTIDE SEQUENCE [LARGE SCALE GENOMIC DNA]</scope>
    <source>
        <strain evidence="5 6">AD045</strain>
    </source>
</reference>
<comment type="caution">
    <text evidence="5">The sequence shown here is derived from an EMBL/GenBank/DDBJ whole genome shotgun (WGS) entry which is preliminary data.</text>
</comment>
<dbReference type="InterPro" id="IPR004087">
    <property type="entry name" value="KH_dom"/>
</dbReference>
<dbReference type="SUPFAM" id="SSF54791">
    <property type="entry name" value="Eukaryotic type KH-domain (KH-domain type I)"/>
    <property type="match status" value="3"/>
</dbReference>